<dbReference type="Proteomes" id="UP000585474">
    <property type="component" value="Unassembled WGS sequence"/>
</dbReference>
<name>A0A7J0G1S4_9ERIC</name>
<evidence type="ECO:0000313" key="3">
    <source>
        <dbReference type="Proteomes" id="UP000585474"/>
    </source>
</evidence>
<dbReference type="AlphaFoldDB" id="A0A7J0G1S4"/>
<keyword evidence="3" id="KW-1185">Reference proteome</keyword>
<dbReference type="EMBL" id="BJWL01000017">
    <property type="protein sequence ID" value="GFZ04736.1"/>
    <property type="molecule type" value="Genomic_DNA"/>
</dbReference>
<sequence>MLDMILVVLVCAIMVVVDISCGDFMPVKIGFRELLMLQTGWSRGLLEGGREGKAYGGWRDKWKGDKEVVVGLYREGREGVLFKNLDLDLKYETPTSLLKGRMLIEVKMLAHSAVSSLLVSISI</sequence>
<protein>
    <submittedName>
        <fullName evidence="2">Uncharacterized protein</fullName>
    </submittedName>
</protein>
<feature type="signal peptide" evidence="1">
    <location>
        <begin position="1"/>
        <end position="21"/>
    </location>
</feature>
<organism evidence="2 3">
    <name type="scientific">Actinidia rufa</name>
    <dbReference type="NCBI Taxonomy" id="165716"/>
    <lineage>
        <taxon>Eukaryota</taxon>
        <taxon>Viridiplantae</taxon>
        <taxon>Streptophyta</taxon>
        <taxon>Embryophyta</taxon>
        <taxon>Tracheophyta</taxon>
        <taxon>Spermatophyta</taxon>
        <taxon>Magnoliopsida</taxon>
        <taxon>eudicotyledons</taxon>
        <taxon>Gunneridae</taxon>
        <taxon>Pentapetalae</taxon>
        <taxon>asterids</taxon>
        <taxon>Ericales</taxon>
        <taxon>Actinidiaceae</taxon>
        <taxon>Actinidia</taxon>
    </lineage>
</organism>
<evidence type="ECO:0000256" key="1">
    <source>
        <dbReference type="SAM" id="SignalP"/>
    </source>
</evidence>
<feature type="chain" id="PRO_5029865764" evidence="1">
    <location>
        <begin position="22"/>
        <end position="123"/>
    </location>
</feature>
<proteinExistence type="predicted"/>
<accession>A0A7J0G1S4</accession>
<comment type="caution">
    <text evidence="2">The sequence shown here is derived from an EMBL/GenBank/DDBJ whole genome shotgun (WGS) entry which is preliminary data.</text>
</comment>
<gene>
    <name evidence="2" type="ORF">Acr_17g0003080</name>
</gene>
<reference evidence="2 3" key="1">
    <citation type="submission" date="2019-07" db="EMBL/GenBank/DDBJ databases">
        <title>De Novo Assembly of kiwifruit Actinidia rufa.</title>
        <authorList>
            <person name="Sugita-Konishi S."/>
            <person name="Sato K."/>
            <person name="Mori E."/>
            <person name="Abe Y."/>
            <person name="Kisaki G."/>
            <person name="Hamano K."/>
            <person name="Suezawa K."/>
            <person name="Otani M."/>
            <person name="Fukuda T."/>
            <person name="Manabe T."/>
            <person name="Gomi K."/>
            <person name="Tabuchi M."/>
            <person name="Akimitsu K."/>
            <person name="Kataoka I."/>
        </authorList>
    </citation>
    <scope>NUCLEOTIDE SEQUENCE [LARGE SCALE GENOMIC DNA]</scope>
    <source>
        <strain evidence="3">cv. Fuchu</strain>
    </source>
</reference>
<evidence type="ECO:0000313" key="2">
    <source>
        <dbReference type="EMBL" id="GFZ04736.1"/>
    </source>
</evidence>
<keyword evidence="1" id="KW-0732">Signal</keyword>